<dbReference type="FunFam" id="3.30.565.10:FF:000010">
    <property type="entry name" value="Sensor histidine kinase RcsC"/>
    <property type="match status" value="1"/>
</dbReference>
<keyword evidence="7" id="KW-0808">Transferase</keyword>
<dbReference type="GO" id="GO:0009927">
    <property type="term" value="F:histidine phosphotransfer kinase activity"/>
    <property type="evidence" value="ECO:0007669"/>
    <property type="project" value="TreeGrafter"/>
</dbReference>
<comment type="catalytic activity">
    <reaction evidence="1">
        <text>ATP + protein L-histidine = ADP + protein N-phospho-L-histidine.</text>
        <dbReference type="EC" id="2.7.13.3"/>
    </reaction>
</comment>
<evidence type="ECO:0000256" key="14">
    <source>
        <dbReference type="ARBA" id="ARBA00023012"/>
    </source>
</evidence>
<keyword evidence="13 23" id="KW-1133">Transmembrane helix</keyword>
<dbReference type="SMART" id="SM00448">
    <property type="entry name" value="REC"/>
    <property type="match status" value="1"/>
</dbReference>
<dbReference type="Gene3D" id="3.40.50.2300">
    <property type="match status" value="1"/>
</dbReference>
<dbReference type="InterPro" id="IPR036641">
    <property type="entry name" value="HPT_dom_sf"/>
</dbReference>
<feature type="domain" description="PAS" evidence="26">
    <location>
        <begin position="181"/>
        <end position="225"/>
    </location>
</feature>
<dbReference type="SMART" id="SM00387">
    <property type="entry name" value="HATPase_c"/>
    <property type="match status" value="1"/>
</dbReference>
<protein>
    <recommendedName>
        <fullName evidence="19">Virulence sensor protein BvgS</fullName>
        <ecNumber evidence="3">2.7.13.3</ecNumber>
    </recommendedName>
</protein>
<dbReference type="InterPro" id="IPR000700">
    <property type="entry name" value="PAS-assoc_C"/>
</dbReference>
<evidence type="ECO:0000256" key="18">
    <source>
        <dbReference type="ARBA" id="ARBA00058004"/>
    </source>
</evidence>
<comment type="caution">
    <text evidence="29">The sequence shown here is derived from an EMBL/GenBank/DDBJ whole genome shotgun (WGS) entry which is preliminary data.</text>
</comment>
<dbReference type="PROSITE" id="PS50113">
    <property type="entry name" value="PAC"/>
    <property type="match status" value="1"/>
</dbReference>
<dbReference type="Pfam" id="PF00512">
    <property type="entry name" value="HisKA"/>
    <property type="match status" value="1"/>
</dbReference>
<dbReference type="NCBIfam" id="TIGR00229">
    <property type="entry name" value="sensory_box"/>
    <property type="match status" value="1"/>
</dbReference>
<dbReference type="Pfam" id="PF00072">
    <property type="entry name" value="Response_reg"/>
    <property type="match status" value="1"/>
</dbReference>
<keyword evidence="16 23" id="KW-0472">Membrane</keyword>
<feature type="domain" description="PAC" evidence="27">
    <location>
        <begin position="259"/>
        <end position="311"/>
    </location>
</feature>
<evidence type="ECO:0000256" key="11">
    <source>
        <dbReference type="ARBA" id="ARBA00022777"/>
    </source>
</evidence>
<dbReference type="InterPro" id="IPR001789">
    <property type="entry name" value="Sig_transdc_resp-reg_receiver"/>
</dbReference>
<evidence type="ECO:0000256" key="15">
    <source>
        <dbReference type="ARBA" id="ARBA00023026"/>
    </source>
</evidence>
<evidence type="ECO:0000256" key="4">
    <source>
        <dbReference type="ARBA" id="ARBA00022475"/>
    </source>
</evidence>
<evidence type="ECO:0000256" key="10">
    <source>
        <dbReference type="ARBA" id="ARBA00022741"/>
    </source>
</evidence>
<evidence type="ECO:0000256" key="5">
    <source>
        <dbReference type="ARBA" id="ARBA00022519"/>
    </source>
</evidence>
<evidence type="ECO:0000256" key="23">
    <source>
        <dbReference type="SAM" id="Phobius"/>
    </source>
</evidence>
<dbReference type="InterPro" id="IPR035965">
    <property type="entry name" value="PAS-like_dom_sf"/>
</dbReference>
<keyword evidence="11" id="KW-0418">Kinase</keyword>
<keyword evidence="5" id="KW-0997">Cell inner membrane</keyword>
<evidence type="ECO:0000256" key="13">
    <source>
        <dbReference type="ARBA" id="ARBA00022989"/>
    </source>
</evidence>
<evidence type="ECO:0000256" key="1">
    <source>
        <dbReference type="ARBA" id="ARBA00000085"/>
    </source>
</evidence>
<dbReference type="GO" id="GO:0005524">
    <property type="term" value="F:ATP binding"/>
    <property type="evidence" value="ECO:0007669"/>
    <property type="project" value="UniProtKB-KW"/>
</dbReference>
<feature type="modified residue" description="4-aspartylphosphate" evidence="21">
    <location>
        <position position="628"/>
    </location>
</feature>
<dbReference type="AlphaFoldDB" id="A0A923SC12"/>
<dbReference type="Gene3D" id="3.30.450.20">
    <property type="entry name" value="PAS domain"/>
    <property type="match status" value="1"/>
</dbReference>
<dbReference type="RefSeq" id="WP_187076473.1">
    <property type="nucleotide sequence ID" value="NZ_JACORT010000004.1"/>
</dbReference>
<evidence type="ECO:0000256" key="6">
    <source>
        <dbReference type="ARBA" id="ARBA00022553"/>
    </source>
</evidence>
<evidence type="ECO:0000313" key="30">
    <source>
        <dbReference type="Proteomes" id="UP000608513"/>
    </source>
</evidence>
<dbReference type="PROSITE" id="PS50109">
    <property type="entry name" value="HIS_KIN"/>
    <property type="match status" value="1"/>
</dbReference>
<dbReference type="InterPro" id="IPR011006">
    <property type="entry name" value="CheY-like_superfamily"/>
</dbReference>
<feature type="coiled-coil region" evidence="22">
    <location>
        <begin position="299"/>
        <end position="329"/>
    </location>
</feature>
<keyword evidence="10" id="KW-0547">Nucleotide-binding</keyword>
<dbReference type="Gene3D" id="3.30.565.10">
    <property type="entry name" value="Histidine kinase-like ATPase, C-terminal domain"/>
    <property type="match status" value="1"/>
</dbReference>
<dbReference type="SUPFAM" id="SSF47226">
    <property type="entry name" value="Histidine-containing phosphotransfer domain, HPT domain"/>
    <property type="match status" value="1"/>
</dbReference>
<feature type="transmembrane region" description="Helical" evidence="23">
    <location>
        <begin position="145"/>
        <end position="168"/>
    </location>
</feature>
<evidence type="ECO:0000256" key="21">
    <source>
        <dbReference type="PROSITE-ProRule" id="PRU00169"/>
    </source>
</evidence>
<dbReference type="Proteomes" id="UP000608513">
    <property type="component" value="Unassembled WGS sequence"/>
</dbReference>
<sequence>MKLLGTRTYISLGLVSIVSTALLAASFLGLVPDRQAAVREGRLALAESLAASSTAILASADPRPLEEVLRFVQRRNADLRSAGLRARDGRLVIAVGDHARQWLPMESEAARDAQIQVNLQSGGQPWGQLELRFAPLAAHGLEGFLHLPLVALLACCGVLCFLGFQVYLSRVLRHLDPAKAIPGRVRSALDSLTEGLVVVDQRQDVVLVNEAFSNLLGRRHEQFMGTPVAAIPWLDAAGAPLAPDAYPWTAALAQGTVQRELHLKLRDAQGLLRSFVVNASPVMASGGKASGVLISLEDITLLERSREELREAKDEAEAANRAKSEFLANMSHEIRTPMNAILGFTELLRRGFGKSERESSRYLDTIHHSGRHLLGLINDILDLSKVEAGQLTVEKIACAPHQVVQGALAELDLKAREKGVDLSLRLLTPVPEQVQSDPARIRQVVLNLLSNAVKFTQQGGVEVVLACHGTTYTVEVNDTGIGMDPAKVESMFDPFTQADSSIARRFGGTGLGLAISRRLARALGGDLVATSQPGVGTTMMFTFATGALEGVPLLDATALSEAAAAGPAPRRRWRIPSARVLVVDDGAENRELISLVLTEQGLWVDEAENGQVALDRLAAGSYDLVLMDMQMPVLDGYAATRALRQRGQDLPVVALTAHAMKGYEEEVLQAGCTAYLTKPVDIDALLQQIAQLLGGVPEDAPVTRPASIFGDLPLPEAAADGPIRSRFAKQARLVPIVRKFAARLREQLEHTREAHDAGDLAEVERLAHWLAGAAGTVGYDAFTAPAREMESAAKARDAAAVEVLLQRLARMAGQLEVPEVEVG</sequence>
<evidence type="ECO:0000256" key="19">
    <source>
        <dbReference type="ARBA" id="ARBA00070152"/>
    </source>
</evidence>
<proteinExistence type="predicted"/>
<keyword evidence="4" id="KW-1003">Cell membrane</keyword>
<organism evidence="29 30">
    <name type="scientific">Ramlibacter cellulosilyticus</name>
    <dbReference type="NCBI Taxonomy" id="2764187"/>
    <lineage>
        <taxon>Bacteria</taxon>
        <taxon>Pseudomonadati</taxon>
        <taxon>Pseudomonadota</taxon>
        <taxon>Betaproteobacteria</taxon>
        <taxon>Burkholderiales</taxon>
        <taxon>Comamonadaceae</taxon>
        <taxon>Ramlibacter</taxon>
    </lineage>
</organism>
<dbReference type="InterPro" id="IPR013656">
    <property type="entry name" value="PAS_4"/>
</dbReference>
<dbReference type="SUPFAM" id="SSF52172">
    <property type="entry name" value="CheY-like"/>
    <property type="match status" value="1"/>
</dbReference>
<keyword evidence="9" id="KW-0732">Signal</keyword>
<dbReference type="SUPFAM" id="SSF55874">
    <property type="entry name" value="ATPase domain of HSP90 chaperone/DNA topoisomerase II/histidine kinase"/>
    <property type="match status" value="1"/>
</dbReference>
<keyword evidence="22" id="KW-0175">Coiled coil</keyword>
<dbReference type="InterPro" id="IPR003661">
    <property type="entry name" value="HisK_dim/P_dom"/>
</dbReference>
<gene>
    <name evidence="29" type="ORF">H8N03_12325</name>
</gene>
<dbReference type="Pfam" id="PF02518">
    <property type="entry name" value="HATPase_c"/>
    <property type="match status" value="1"/>
</dbReference>
<dbReference type="InterPro" id="IPR005467">
    <property type="entry name" value="His_kinase_dom"/>
</dbReference>
<keyword evidence="12" id="KW-0067">ATP-binding</keyword>
<evidence type="ECO:0000259" key="28">
    <source>
        <dbReference type="PROSITE" id="PS50894"/>
    </source>
</evidence>
<dbReference type="InterPro" id="IPR036890">
    <property type="entry name" value="HATPase_C_sf"/>
</dbReference>
<keyword evidence="8 23" id="KW-0812">Transmembrane</keyword>
<dbReference type="Pfam" id="PF01627">
    <property type="entry name" value="Hpt"/>
    <property type="match status" value="1"/>
</dbReference>
<dbReference type="CDD" id="cd16922">
    <property type="entry name" value="HATPase_EvgS-ArcB-TorS-like"/>
    <property type="match status" value="1"/>
</dbReference>
<dbReference type="GO" id="GO:0005886">
    <property type="term" value="C:plasma membrane"/>
    <property type="evidence" value="ECO:0007669"/>
    <property type="project" value="UniProtKB-SubCell"/>
</dbReference>
<dbReference type="Pfam" id="PF08448">
    <property type="entry name" value="PAS_4"/>
    <property type="match status" value="1"/>
</dbReference>
<dbReference type="Gene3D" id="1.10.287.130">
    <property type="match status" value="1"/>
</dbReference>
<dbReference type="SMART" id="SM00388">
    <property type="entry name" value="HisKA"/>
    <property type="match status" value="1"/>
</dbReference>
<dbReference type="InterPro" id="IPR036097">
    <property type="entry name" value="HisK_dim/P_sf"/>
</dbReference>
<evidence type="ECO:0000256" key="16">
    <source>
        <dbReference type="ARBA" id="ARBA00023136"/>
    </source>
</evidence>
<evidence type="ECO:0000256" key="17">
    <source>
        <dbReference type="ARBA" id="ARBA00023306"/>
    </source>
</evidence>
<evidence type="ECO:0000313" key="29">
    <source>
        <dbReference type="EMBL" id="MBC5783733.1"/>
    </source>
</evidence>
<dbReference type="PROSITE" id="PS50894">
    <property type="entry name" value="HPT"/>
    <property type="match status" value="1"/>
</dbReference>
<dbReference type="SMART" id="SM00091">
    <property type="entry name" value="PAS"/>
    <property type="match status" value="1"/>
</dbReference>
<feature type="transmembrane region" description="Helical" evidence="23">
    <location>
        <begin position="12"/>
        <end position="31"/>
    </location>
</feature>
<evidence type="ECO:0000256" key="2">
    <source>
        <dbReference type="ARBA" id="ARBA00004429"/>
    </source>
</evidence>
<dbReference type="EC" id="2.7.13.3" evidence="3"/>
<accession>A0A923SC12</accession>
<evidence type="ECO:0000259" key="26">
    <source>
        <dbReference type="PROSITE" id="PS50112"/>
    </source>
</evidence>
<evidence type="ECO:0000259" key="24">
    <source>
        <dbReference type="PROSITE" id="PS50109"/>
    </source>
</evidence>
<feature type="domain" description="Response regulatory" evidence="25">
    <location>
        <begin position="579"/>
        <end position="693"/>
    </location>
</feature>
<dbReference type="SUPFAM" id="SSF55785">
    <property type="entry name" value="PYP-like sensor domain (PAS domain)"/>
    <property type="match status" value="1"/>
</dbReference>
<keyword evidence="15" id="KW-0843">Virulence</keyword>
<evidence type="ECO:0000256" key="12">
    <source>
        <dbReference type="ARBA" id="ARBA00022840"/>
    </source>
</evidence>
<evidence type="ECO:0000256" key="7">
    <source>
        <dbReference type="ARBA" id="ARBA00022679"/>
    </source>
</evidence>
<evidence type="ECO:0000259" key="25">
    <source>
        <dbReference type="PROSITE" id="PS50110"/>
    </source>
</evidence>
<dbReference type="FunFam" id="1.10.287.130:FF:000038">
    <property type="entry name" value="Sensory transduction histidine kinase"/>
    <property type="match status" value="1"/>
</dbReference>
<comment type="subcellular location">
    <subcellularLocation>
        <location evidence="2">Cell inner membrane</location>
        <topology evidence="2">Multi-pass membrane protein</topology>
    </subcellularLocation>
</comment>
<comment type="function">
    <text evidence="18">Member of the two-component regulatory system BvgS/BvgA. Phosphorylates BvgA via a four-step phosphorelay in response to environmental signals.</text>
</comment>
<dbReference type="CDD" id="cd17546">
    <property type="entry name" value="REC_hyHK_CKI1_RcsC-like"/>
    <property type="match status" value="1"/>
</dbReference>
<name>A0A923SC12_9BURK</name>
<dbReference type="PROSITE" id="PS50112">
    <property type="entry name" value="PAS"/>
    <property type="match status" value="1"/>
</dbReference>
<evidence type="ECO:0000256" key="20">
    <source>
        <dbReference type="PROSITE-ProRule" id="PRU00110"/>
    </source>
</evidence>
<dbReference type="InterPro" id="IPR000014">
    <property type="entry name" value="PAS"/>
</dbReference>
<keyword evidence="14" id="KW-0902">Two-component regulatory system</keyword>
<dbReference type="CDD" id="cd00082">
    <property type="entry name" value="HisKA"/>
    <property type="match status" value="1"/>
</dbReference>
<feature type="domain" description="HPt" evidence="28">
    <location>
        <begin position="729"/>
        <end position="818"/>
    </location>
</feature>
<dbReference type="PROSITE" id="PS50110">
    <property type="entry name" value="RESPONSE_REGULATORY"/>
    <property type="match status" value="1"/>
</dbReference>
<dbReference type="PANTHER" id="PTHR43047:SF72">
    <property type="entry name" value="OSMOSENSING HISTIDINE PROTEIN KINASE SLN1"/>
    <property type="match status" value="1"/>
</dbReference>
<dbReference type="InterPro" id="IPR008207">
    <property type="entry name" value="Sig_transdc_His_kin_Hpt_dom"/>
</dbReference>
<feature type="modified residue" description="Phosphohistidine" evidence="20">
    <location>
        <position position="768"/>
    </location>
</feature>
<keyword evidence="6 21" id="KW-0597">Phosphoprotein</keyword>
<dbReference type="SUPFAM" id="SSF47384">
    <property type="entry name" value="Homodimeric domain of signal transducing histidine kinase"/>
    <property type="match status" value="1"/>
</dbReference>
<evidence type="ECO:0000259" key="27">
    <source>
        <dbReference type="PROSITE" id="PS50113"/>
    </source>
</evidence>
<dbReference type="InterPro" id="IPR003594">
    <property type="entry name" value="HATPase_dom"/>
</dbReference>
<dbReference type="InterPro" id="IPR004358">
    <property type="entry name" value="Sig_transdc_His_kin-like_C"/>
</dbReference>
<feature type="domain" description="Histidine kinase" evidence="24">
    <location>
        <begin position="329"/>
        <end position="547"/>
    </location>
</feature>
<dbReference type="EMBL" id="JACORT010000004">
    <property type="protein sequence ID" value="MBC5783733.1"/>
    <property type="molecule type" value="Genomic_DNA"/>
</dbReference>
<dbReference type="PANTHER" id="PTHR43047">
    <property type="entry name" value="TWO-COMPONENT HISTIDINE PROTEIN KINASE"/>
    <property type="match status" value="1"/>
</dbReference>
<dbReference type="GO" id="GO:0000155">
    <property type="term" value="F:phosphorelay sensor kinase activity"/>
    <property type="evidence" value="ECO:0007669"/>
    <property type="project" value="InterPro"/>
</dbReference>
<evidence type="ECO:0000256" key="9">
    <source>
        <dbReference type="ARBA" id="ARBA00022729"/>
    </source>
</evidence>
<dbReference type="PRINTS" id="PR00344">
    <property type="entry name" value="BCTRLSENSOR"/>
</dbReference>
<evidence type="ECO:0000256" key="22">
    <source>
        <dbReference type="SAM" id="Coils"/>
    </source>
</evidence>
<keyword evidence="30" id="KW-1185">Reference proteome</keyword>
<dbReference type="Gene3D" id="1.20.120.160">
    <property type="entry name" value="HPT domain"/>
    <property type="match status" value="1"/>
</dbReference>
<evidence type="ECO:0000256" key="8">
    <source>
        <dbReference type="ARBA" id="ARBA00022692"/>
    </source>
</evidence>
<keyword evidence="17" id="KW-0131">Cell cycle</keyword>
<evidence type="ECO:0000256" key="3">
    <source>
        <dbReference type="ARBA" id="ARBA00012438"/>
    </source>
</evidence>
<reference evidence="29" key="1">
    <citation type="submission" date="2020-08" db="EMBL/GenBank/DDBJ databases">
        <title>Ramlibacter sp. USB13 16S ribosomal RNA gene genome sequencing and assembly.</title>
        <authorList>
            <person name="Kang M."/>
        </authorList>
    </citation>
    <scope>NUCLEOTIDE SEQUENCE</scope>
    <source>
        <strain evidence="29">USB13</strain>
    </source>
</reference>